<feature type="compositionally biased region" description="Basic and acidic residues" evidence="1">
    <location>
        <begin position="156"/>
        <end position="165"/>
    </location>
</feature>
<keyword evidence="2" id="KW-1133">Transmembrane helix</keyword>
<keyword evidence="4" id="KW-1185">Reference proteome</keyword>
<accession>A0A4Z2B998</accession>
<feature type="transmembrane region" description="Helical" evidence="2">
    <location>
        <begin position="60"/>
        <end position="83"/>
    </location>
</feature>
<name>A0A4Z2B998_9TELE</name>
<keyword evidence="2" id="KW-0472">Membrane</keyword>
<dbReference type="Proteomes" id="UP000516260">
    <property type="component" value="Chromosome 5"/>
</dbReference>
<feature type="region of interest" description="Disordered" evidence="1">
    <location>
        <begin position="127"/>
        <end position="216"/>
    </location>
</feature>
<gene>
    <name evidence="3" type="ORF">fugu_005177</name>
</gene>
<dbReference type="InterPro" id="IPR036291">
    <property type="entry name" value="NAD(P)-bd_dom_sf"/>
</dbReference>
<evidence type="ECO:0000313" key="3">
    <source>
        <dbReference type="EMBL" id="TNM88923.1"/>
    </source>
</evidence>
<comment type="caution">
    <text evidence="3">The sequence shown here is derived from an EMBL/GenBank/DDBJ whole genome shotgun (WGS) entry which is preliminary data.</text>
</comment>
<keyword evidence="2" id="KW-0812">Transmembrane</keyword>
<evidence type="ECO:0000313" key="4">
    <source>
        <dbReference type="Proteomes" id="UP000516260"/>
    </source>
</evidence>
<evidence type="ECO:0000256" key="2">
    <source>
        <dbReference type="SAM" id="Phobius"/>
    </source>
</evidence>
<dbReference type="GO" id="GO:0016616">
    <property type="term" value="F:oxidoreductase activity, acting on the CH-OH group of donors, NAD or NADP as acceptor"/>
    <property type="evidence" value="ECO:0007669"/>
    <property type="project" value="TreeGrafter"/>
</dbReference>
<dbReference type="PANTHER" id="PTHR24322">
    <property type="entry name" value="PKSB"/>
    <property type="match status" value="1"/>
</dbReference>
<proteinExistence type="predicted"/>
<reference evidence="3 4" key="1">
    <citation type="submission" date="2019-04" db="EMBL/GenBank/DDBJ databases">
        <title>The sequence and de novo assembly of Takifugu bimaculatus genome using PacBio and Hi-C technologies.</title>
        <authorList>
            <person name="Xu P."/>
            <person name="Liu B."/>
            <person name="Zhou Z."/>
        </authorList>
    </citation>
    <scope>NUCLEOTIDE SEQUENCE [LARGE SCALE GENOMIC DNA]</scope>
    <source>
        <strain evidence="3">TB-2018</strain>
        <tissue evidence="3">Muscle</tissue>
    </source>
</reference>
<dbReference type="AlphaFoldDB" id="A0A4Z2B998"/>
<dbReference type="PANTHER" id="PTHR24322:SF691">
    <property type="entry name" value="RETINOL DEHYDROGENASE 10-LIKE"/>
    <property type="match status" value="1"/>
</dbReference>
<dbReference type="SUPFAM" id="SSF51735">
    <property type="entry name" value="NAD(P)-binding Rossmann-fold domains"/>
    <property type="match status" value="1"/>
</dbReference>
<protein>
    <submittedName>
        <fullName evidence="3">Uncharacterized protein</fullName>
    </submittedName>
</protein>
<dbReference type="EMBL" id="SWLE01000018">
    <property type="protein sequence ID" value="TNM88923.1"/>
    <property type="molecule type" value="Genomic_DNA"/>
</dbReference>
<evidence type="ECO:0000256" key="1">
    <source>
        <dbReference type="SAM" id="MobiDB-lite"/>
    </source>
</evidence>
<dbReference type="GO" id="GO:0005811">
    <property type="term" value="C:lipid droplet"/>
    <property type="evidence" value="ECO:0007669"/>
    <property type="project" value="TreeGrafter"/>
</dbReference>
<sequence length="216" mass="22750">MLVRFSLRTVMLSRDLSQIRMSVFLWKIRPPSGNLTSVELPRVSGKFPSVPDSRDRSRTIMIVIVDLLLMLINLTCSILNAVVQTFLRPRLKSIDGELCLITGAGGALGRLFALEFAKEGSAPGAVGLQRAGQRAHGRAGAGARSSGAHAHGGRVRAPEHLRDGGQGESGGRGGHHPGQQHRSGGGPQAAGLSRRASGEDTAGQLPRAVLGETCLN</sequence>
<organism evidence="3 4">
    <name type="scientific">Takifugu bimaculatus</name>
    <dbReference type="NCBI Taxonomy" id="433685"/>
    <lineage>
        <taxon>Eukaryota</taxon>
        <taxon>Metazoa</taxon>
        <taxon>Chordata</taxon>
        <taxon>Craniata</taxon>
        <taxon>Vertebrata</taxon>
        <taxon>Euteleostomi</taxon>
        <taxon>Actinopterygii</taxon>
        <taxon>Neopterygii</taxon>
        <taxon>Teleostei</taxon>
        <taxon>Neoteleostei</taxon>
        <taxon>Acanthomorphata</taxon>
        <taxon>Eupercaria</taxon>
        <taxon>Tetraodontiformes</taxon>
        <taxon>Tetradontoidea</taxon>
        <taxon>Tetraodontidae</taxon>
        <taxon>Takifugu</taxon>
    </lineage>
</organism>